<name>A0ABQ2SXS8_9DEIO</name>
<evidence type="ECO:0008006" key="3">
    <source>
        <dbReference type="Google" id="ProtNLM"/>
    </source>
</evidence>
<sequence length="182" mass="20385">MSLRLLEAAAQVEQDPQLHMARLLVLLNAHPKAKGVEGIMKLAKLDFLLRYPVGLERALQAKEKSPAAAQVKEFERSSVESRMVRFKYGPWDGRYRQWIGLLVAKGLATTHLEGRTVMVELTPAGRDTAQRLAALDDFADTAARSTVIQKQFGGMSATAIKNFVYDTFPEILQMKWGKEIEL</sequence>
<evidence type="ECO:0000313" key="2">
    <source>
        <dbReference type="Proteomes" id="UP000620633"/>
    </source>
</evidence>
<proteinExistence type="predicted"/>
<organism evidence="1 2">
    <name type="scientific">Deinococcus knuensis</name>
    <dbReference type="NCBI Taxonomy" id="1837380"/>
    <lineage>
        <taxon>Bacteria</taxon>
        <taxon>Thermotogati</taxon>
        <taxon>Deinococcota</taxon>
        <taxon>Deinococci</taxon>
        <taxon>Deinococcales</taxon>
        <taxon>Deinococcaceae</taxon>
        <taxon>Deinococcus</taxon>
    </lineage>
</organism>
<keyword evidence="2" id="KW-1185">Reference proteome</keyword>
<evidence type="ECO:0000313" key="1">
    <source>
        <dbReference type="EMBL" id="GGS41244.1"/>
    </source>
</evidence>
<protein>
    <recommendedName>
        <fullName evidence="3">MarR family transcriptional regulator</fullName>
    </recommendedName>
</protein>
<comment type="caution">
    <text evidence="1">The sequence shown here is derived from an EMBL/GenBank/DDBJ whole genome shotgun (WGS) entry which is preliminary data.</text>
</comment>
<reference evidence="2" key="1">
    <citation type="journal article" date="2019" name="Int. J. Syst. Evol. Microbiol.">
        <title>The Global Catalogue of Microorganisms (GCM) 10K type strain sequencing project: providing services to taxonomists for standard genome sequencing and annotation.</title>
        <authorList>
            <consortium name="The Broad Institute Genomics Platform"/>
            <consortium name="The Broad Institute Genome Sequencing Center for Infectious Disease"/>
            <person name="Wu L."/>
            <person name="Ma J."/>
        </authorList>
    </citation>
    <scope>NUCLEOTIDE SEQUENCE [LARGE SCALE GENOMIC DNA]</scope>
    <source>
        <strain evidence="2">JCM 31406</strain>
    </source>
</reference>
<gene>
    <name evidence="1" type="ORF">GCM10008961_35630</name>
</gene>
<dbReference type="Proteomes" id="UP000620633">
    <property type="component" value="Unassembled WGS sequence"/>
</dbReference>
<accession>A0ABQ2SXS8</accession>
<dbReference type="EMBL" id="BMQO01000030">
    <property type="protein sequence ID" value="GGS41244.1"/>
    <property type="molecule type" value="Genomic_DNA"/>
</dbReference>
<dbReference type="RefSeq" id="WP_189104043.1">
    <property type="nucleotide sequence ID" value="NZ_BMQO01000030.1"/>
</dbReference>